<dbReference type="Proteomes" id="UP001375743">
    <property type="component" value="Unassembled WGS sequence"/>
</dbReference>
<organism evidence="3 4">
    <name type="scientific">Benzoatithermus flavus</name>
    <dbReference type="NCBI Taxonomy" id="3108223"/>
    <lineage>
        <taxon>Bacteria</taxon>
        <taxon>Pseudomonadati</taxon>
        <taxon>Pseudomonadota</taxon>
        <taxon>Alphaproteobacteria</taxon>
        <taxon>Geminicoccales</taxon>
        <taxon>Geminicoccaceae</taxon>
        <taxon>Benzoatithermus</taxon>
    </lineage>
</organism>
<dbReference type="PANTHER" id="PTHR35024:SF4">
    <property type="entry name" value="POLYMER-FORMING CYTOSKELETAL PROTEIN"/>
    <property type="match status" value="1"/>
</dbReference>
<gene>
    <name evidence="3" type="ORF">U1T56_20440</name>
</gene>
<dbReference type="InterPro" id="IPR007607">
    <property type="entry name" value="BacA/B"/>
</dbReference>
<evidence type="ECO:0000313" key="4">
    <source>
        <dbReference type="Proteomes" id="UP001375743"/>
    </source>
</evidence>
<dbReference type="RefSeq" id="WP_418161378.1">
    <property type="nucleotide sequence ID" value="NZ_JBBLZC010000029.1"/>
</dbReference>
<reference evidence="3 4" key="1">
    <citation type="submission" date="2024-01" db="EMBL/GenBank/DDBJ databases">
        <title>Multi-omics insights into the function and evolution of sodium benzoate biodegradation pathways in Benzoatithermus flavus gen. nov., sp. nov. from hot spring.</title>
        <authorList>
            <person name="Hu C.-J."/>
            <person name="Li W.-J."/>
        </authorList>
    </citation>
    <scope>NUCLEOTIDE SEQUENCE [LARGE SCALE GENOMIC DNA]</scope>
    <source>
        <strain evidence="3 4">SYSU G07066</strain>
    </source>
</reference>
<evidence type="ECO:0000256" key="2">
    <source>
        <dbReference type="SAM" id="MobiDB-lite"/>
    </source>
</evidence>
<accession>A0ABU8XWD1</accession>
<dbReference type="Pfam" id="PF04519">
    <property type="entry name" value="Bactofilin"/>
    <property type="match status" value="1"/>
</dbReference>
<comment type="caution">
    <text evidence="3">The sequence shown here is derived from an EMBL/GenBank/DDBJ whole genome shotgun (WGS) entry which is preliminary data.</text>
</comment>
<keyword evidence="4" id="KW-1185">Reference proteome</keyword>
<name>A0ABU8XWD1_9PROT</name>
<feature type="region of interest" description="Disordered" evidence="2">
    <location>
        <begin position="1"/>
        <end position="49"/>
    </location>
</feature>
<proteinExistence type="inferred from homology"/>
<evidence type="ECO:0000313" key="3">
    <source>
        <dbReference type="EMBL" id="MEK0085528.1"/>
    </source>
</evidence>
<dbReference type="PANTHER" id="PTHR35024">
    <property type="entry name" value="HYPOTHETICAL CYTOSOLIC PROTEIN"/>
    <property type="match status" value="1"/>
</dbReference>
<evidence type="ECO:0000256" key="1">
    <source>
        <dbReference type="ARBA" id="ARBA00044755"/>
    </source>
</evidence>
<dbReference type="EMBL" id="JBBLZC010000029">
    <property type="protein sequence ID" value="MEK0085528.1"/>
    <property type="molecule type" value="Genomic_DNA"/>
</dbReference>
<sequence>MFRKKDNDPVRTGGVAEKPAEATPVSTTRSPLEVRQPMQPELPPRRVDLPIGPSGVAGAPMPNEAARAGAVHRDEAGKRLIVGQGISLSGEITACDRLVVEGSVQVTLNQTRAIEITESGRFTNGKAEVEEAEISGIYEGDLTVRNRLLIRSTGQVKGTVRYGELEIERGGRLSGSVSMLESGGK</sequence>
<protein>
    <submittedName>
        <fullName evidence="3">Polymer-forming cytoskeletal protein</fullName>
    </submittedName>
</protein>
<comment type="similarity">
    <text evidence="1">Belongs to the bactofilin family.</text>
</comment>